<dbReference type="InterPro" id="IPR034457">
    <property type="entry name" value="Organic_radical-activating"/>
</dbReference>
<evidence type="ECO:0000256" key="8">
    <source>
        <dbReference type="ARBA" id="ARBA00023014"/>
    </source>
</evidence>
<keyword evidence="7" id="KW-0408">Iron</keyword>
<dbReference type="BioCyc" id="ECAT999415-HMP:GTTI-1632-MONOMER"/>
<organism evidence="10 11">
    <name type="scientific">Eggerthia catenaformis OT 569 = DSM 20559</name>
    <dbReference type="NCBI Taxonomy" id="999415"/>
    <lineage>
        <taxon>Bacteria</taxon>
        <taxon>Bacillati</taxon>
        <taxon>Bacillota</taxon>
        <taxon>Erysipelotrichia</taxon>
        <taxon>Erysipelotrichales</taxon>
        <taxon>Coprobacillaceae</taxon>
        <taxon>Eggerthia</taxon>
    </lineage>
</organism>
<dbReference type="RefSeq" id="WP_004803813.1">
    <property type="nucleotide sequence ID" value="NZ_KB446649.1"/>
</dbReference>
<dbReference type="PROSITE" id="PS01087">
    <property type="entry name" value="RADICAL_ACTIVATING"/>
    <property type="match status" value="1"/>
</dbReference>
<evidence type="ECO:0000313" key="10">
    <source>
        <dbReference type="EMBL" id="EMD16174.1"/>
    </source>
</evidence>
<dbReference type="CDD" id="cd01335">
    <property type="entry name" value="Radical_SAM"/>
    <property type="match status" value="1"/>
</dbReference>
<dbReference type="Proteomes" id="UP000011758">
    <property type="component" value="Unassembled WGS sequence"/>
</dbReference>
<dbReference type="InterPro" id="IPR058240">
    <property type="entry name" value="rSAM_sf"/>
</dbReference>
<comment type="caution">
    <text evidence="10">The sequence shown here is derived from an EMBL/GenBank/DDBJ whole genome shotgun (WGS) entry which is preliminary data.</text>
</comment>
<evidence type="ECO:0000313" key="11">
    <source>
        <dbReference type="Proteomes" id="UP000011758"/>
    </source>
</evidence>
<evidence type="ECO:0000256" key="7">
    <source>
        <dbReference type="ARBA" id="ARBA00023004"/>
    </source>
</evidence>
<dbReference type="InterPro" id="IPR001989">
    <property type="entry name" value="Radical_activat_CS"/>
</dbReference>
<keyword evidence="8" id="KW-0411">Iron-sulfur</keyword>
<evidence type="ECO:0000256" key="1">
    <source>
        <dbReference type="ARBA" id="ARBA00001966"/>
    </source>
</evidence>
<dbReference type="SFLD" id="SFLDS00029">
    <property type="entry name" value="Radical_SAM"/>
    <property type="match status" value="1"/>
</dbReference>
<evidence type="ECO:0000256" key="3">
    <source>
        <dbReference type="ARBA" id="ARBA00022485"/>
    </source>
</evidence>
<dbReference type="eggNOG" id="COG1180">
    <property type="taxonomic scope" value="Bacteria"/>
</dbReference>
<keyword evidence="4" id="KW-0949">S-adenosyl-L-methionine</keyword>
<comment type="similarity">
    <text evidence="2">Belongs to the organic radical-activating enzymes family.</text>
</comment>
<dbReference type="SFLD" id="SFLDG01118">
    <property type="entry name" value="activating_enzymes__group_2"/>
    <property type="match status" value="1"/>
</dbReference>
<dbReference type="NCBIfam" id="TIGR02494">
    <property type="entry name" value="PFLE_PFLC"/>
    <property type="match status" value="1"/>
</dbReference>
<dbReference type="SUPFAM" id="SSF102114">
    <property type="entry name" value="Radical SAM enzymes"/>
    <property type="match status" value="1"/>
</dbReference>
<evidence type="ECO:0000256" key="2">
    <source>
        <dbReference type="ARBA" id="ARBA00009777"/>
    </source>
</evidence>
<dbReference type="InterPro" id="IPR040074">
    <property type="entry name" value="BssD/PflA/YjjW"/>
</dbReference>
<feature type="domain" description="Radical SAM core" evidence="9">
    <location>
        <begin position="22"/>
        <end position="301"/>
    </location>
</feature>
<keyword evidence="11" id="KW-1185">Reference proteome</keyword>
<dbReference type="PROSITE" id="PS51918">
    <property type="entry name" value="RADICAL_SAM"/>
    <property type="match status" value="1"/>
</dbReference>
<proteinExistence type="inferred from homology"/>
<gene>
    <name evidence="10" type="ORF">HMPREF9943_01577</name>
</gene>
<dbReference type="PANTHER" id="PTHR30352">
    <property type="entry name" value="PYRUVATE FORMATE-LYASE-ACTIVATING ENZYME"/>
    <property type="match status" value="1"/>
</dbReference>
<dbReference type="AlphaFoldDB" id="M2PKS0"/>
<dbReference type="STRING" id="999415.HMPREF9943_01577"/>
<dbReference type="GO" id="GO:0051539">
    <property type="term" value="F:4 iron, 4 sulfur cluster binding"/>
    <property type="evidence" value="ECO:0007669"/>
    <property type="project" value="UniProtKB-KW"/>
</dbReference>
<keyword evidence="6" id="KW-0560">Oxidoreductase</keyword>
<dbReference type="InterPro" id="IPR007197">
    <property type="entry name" value="rSAM"/>
</dbReference>
<dbReference type="Pfam" id="PF04055">
    <property type="entry name" value="Radical_SAM"/>
    <property type="match status" value="1"/>
</dbReference>
<evidence type="ECO:0000256" key="6">
    <source>
        <dbReference type="ARBA" id="ARBA00023002"/>
    </source>
</evidence>
<evidence type="ECO:0000259" key="9">
    <source>
        <dbReference type="PROSITE" id="PS51918"/>
    </source>
</evidence>
<keyword evidence="3" id="KW-0004">4Fe-4S</keyword>
<comment type="cofactor">
    <cofactor evidence="1">
        <name>[4Fe-4S] cluster</name>
        <dbReference type="ChEBI" id="CHEBI:49883"/>
    </cofactor>
</comment>
<keyword evidence="5" id="KW-0479">Metal-binding</keyword>
<reference evidence="10 11" key="1">
    <citation type="submission" date="2013-02" db="EMBL/GenBank/DDBJ databases">
        <title>The Genome Sequence of Lactobacillus catenaformis F0143.</title>
        <authorList>
            <consortium name="The Broad Institute Genome Sequencing Platform"/>
            <person name="Earl A."/>
            <person name="Ward D."/>
            <person name="Feldgarden M."/>
            <person name="Gevers D."/>
            <person name="Izard J."/>
            <person name="Blanton J.M."/>
            <person name="Mathney J."/>
            <person name="Dewhirst F.E."/>
            <person name="Young S.K."/>
            <person name="Zeng Q."/>
            <person name="Gargeya S."/>
            <person name="Fitzgerald M."/>
            <person name="Haas B."/>
            <person name="Abouelleil A."/>
            <person name="Alvarado L."/>
            <person name="Arachchi H.M."/>
            <person name="Berlin A."/>
            <person name="Chapman S.B."/>
            <person name="Gearin G."/>
            <person name="Goldberg J."/>
            <person name="Griggs A."/>
            <person name="Gujja S."/>
            <person name="Hansen M."/>
            <person name="Heiman D."/>
            <person name="Howarth C."/>
            <person name="Larimer J."/>
            <person name="Lui A."/>
            <person name="MacDonald P.J.P."/>
            <person name="McCowen C."/>
            <person name="Montmayeur A."/>
            <person name="Murphy C."/>
            <person name="Neiman D."/>
            <person name="Pearson M."/>
            <person name="Priest M."/>
            <person name="Roberts A."/>
            <person name="Saif S."/>
            <person name="Shea T."/>
            <person name="Sisk P."/>
            <person name="Stolte C."/>
            <person name="Sykes S."/>
            <person name="Wortman J."/>
            <person name="Nusbaum C."/>
            <person name="Birren B."/>
        </authorList>
    </citation>
    <scope>NUCLEOTIDE SEQUENCE [LARGE SCALE GENOMIC DNA]</scope>
    <source>
        <strain evidence="10 11">OT 569</strain>
    </source>
</reference>
<evidence type="ECO:0000256" key="4">
    <source>
        <dbReference type="ARBA" id="ARBA00022691"/>
    </source>
</evidence>
<dbReference type="GO" id="GO:0016491">
    <property type="term" value="F:oxidoreductase activity"/>
    <property type="evidence" value="ECO:0007669"/>
    <property type="project" value="UniProtKB-KW"/>
</dbReference>
<dbReference type="SFLD" id="SFLDG01066">
    <property type="entry name" value="organic_radical-activating_enz"/>
    <property type="match status" value="1"/>
</dbReference>
<dbReference type="InterPro" id="IPR013785">
    <property type="entry name" value="Aldolase_TIM"/>
</dbReference>
<dbReference type="PIRSF" id="PIRSF000371">
    <property type="entry name" value="PFL_act_enz"/>
    <property type="match status" value="1"/>
</dbReference>
<dbReference type="SUPFAM" id="SSF54862">
    <property type="entry name" value="4Fe-4S ferredoxins"/>
    <property type="match status" value="1"/>
</dbReference>
<dbReference type="OrthoDB" id="9782387at2"/>
<dbReference type="InterPro" id="IPR012839">
    <property type="entry name" value="Organic_radical_activase"/>
</dbReference>
<sequence length="310" mass="36594">MRLLSVQPMKTLVFDIKRFAIHDGSGLRTTVFFKGCPLRCKWCQNPEGLTFNKRPIYFKNNCIHCHRCEKASFENQMIYKNDRPYFNLDYKKNFDNLIKACPANAIRYDSQEYTLEELLEKIRQDQVFFRNDGGVTFSGGEPLAQGDFLIEILKKCKQEGIHTAIETTMYASLDYIKKILSYLDLIYIDLKLFDEMEHKQYTNVSSNIIKDNIRYILTSSHKDKVIIRTPLIPYITANDKNIKNIASFLVYLYSDVRYELLNYNPLGLSKYELLNLEYELSKNYRMFNKDEMEHYYRIAAKAGVKNLIRE</sequence>
<accession>M2PKS0</accession>
<dbReference type="PATRIC" id="fig|999415.3.peg.1605"/>
<evidence type="ECO:0000256" key="5">
    <source>
        <dbReference type="ARBA" id="ARBA00022723"/>
    </source>
</evidence>
<dbReference type="PANTHER" id="PTHR30352:SF4">
    <property type="entry name" value="PYRUVATE FORMATE-LYASE 2-ACTIVATING ENZYME"/>
    <property type="match status" value="1"/>
</dbReference>
<dbReference type="GO" id="GO:0046872">
    <property type="term" value="F:metal ion binding"/>
    <property type="evidence" value="ECO:0007669"/>
    <property type="project" value="UniProtKB-KW"/>
</dbReference>
<dbReference type="Gene3D" id="3.20.20.70">
    <property type="entry name" value="Aldolase class I"/>
    <property type="match status" value="1"/>
</dbReference>
<dbReference type="EMBL" id="AGEJ01000024">
    <property type="protein sequence ID" value="EMD16174.1"/>
    <property type="molecule type" value="Genomic_DNA"/>
</dbReference>
<protein>
    <submittedName>
        <fullName evidence="10">Glycyl-radical enzyme activating protein family</fullName>
    </submittedName>
</protein>
<name>M2PKS0_9FIRM</name>